<proteinExistence type="predicted"/>
<comment type="caution">
    <text evidence="1">The sequence shown here is derived from an EMBL/GenBank/DDBJ whole genome shotgun (WGS) entry which is preliminary data.</text>
</comment>
<evidence type="ECO:0000313" key="2">
    <source>
        <dbReference type="Proteomes" id="UP001596053"/>
    </source>
</evidence>
<dbReference type="InterPro" id="IPR011681">
    <property type="entry name" value="GcrA"/>
</dbReference>
<accession>A0ABW0IUZ8</accession>
<keyword evidence="2" id="KW-1185">Reference proteome</keyword>
<gene>
    <name evidence="1" type="ORF">ACFPOB_20640</name>
</gene>
<dbReference type="RefSeq" id="WP_377800277.1">
    <property type="nucleotide sequence ID" value="NZ_JBHSLW010000034.1"/>
</dbReference>
<evidence type="ECO:0000313" key="1">
    <source>
        <dbReference type="EMBL" id="MFC5421974.1"/>
    </source>
</evidence>
<protein>
    <submittedName>
        <fullName evidence="1">GcrA family cell cycle regulator</fullName>
    </submittedName>
</protein>
<dbReference type="Pfam" id="PF07750">
    <property type="entry name" value="GcrA"/>
    <property type="match status" value="1"/>
</dbReference>
<name>A0ABW0IUZ8_9HYPH</name>
<reference evidence="2" key="1">
    <citation type="journal article" date="2019" name="Int. J. Syst. Evol. Microbiol.">
        <title>The Global Catalogue of Microorganisms (GCM) 10K type strain sequencing project: providing services to taxonomists for standard genome sequencing and annotation.</title>
        <authorList>
            <consortium name="The Broad Institute Genomics Platform"/>
            <consortium name="The Broad Institute Genome Sequencing Center for Infectious Disease"/>
            <person name="Wu L."/>
            <person name="Ma J."/>
        </authorList>
    </citation>
    <scope>NUCLEOTIDE SEQUENCE [LARGE SCALE GENOMIC DNA]</scope>
    <source>
        <strain evidence="2">NCAIM B.01391</strain>
    </source>
</reference>
<sequence>MSEGWTEERVARLKAMVADKATAQEIADALGGVTRPAVIGKCHRLGLQLATPQGHSNAASIARNRGRTLIEDGRAVIPVRRTPPVAKPAPAPMPEPVIVEPEIEPTPKLWPKPAGPEAVTIDDLRAGHCRMPLWGDESRSGLFCGKPVRAEGQSWCAACAKLTYERRPIRERELREMQQARMAKQSRTGAFA</sequence>
<organism evidence="1 2">
    <name type="scientific">Bosea eneae</name>
    <dbReference type="NCBI Taxonomy" id="151454"/>
    <lineage>
        <taxon>Bacteria</taxon>
        <taxon>Pseudomonadati</taxon>
        <taxon>Pseudomonadota</taxon>
        <taxon>Alphaproteobacteria</taxon>
        <taxon>Hyphomicrobiales</taxon>
        <taxon>Boseaceae</taxon>
        <taxon>Bosea</taxon>
    </lineage>
</organism>
<dbReference type="Proteomes" id="UP001596053">
    <property type="component" value="Unassembled WGS sequence"/>
</dbReference>
<dbReference type="EMBL" id="JBHSLW010000034">
    <property type="protein sequence ID" value="MFC5421974.1"/>
    <property type="molecule type" value="Genomic_DNA"/>
</dbReference>